<proteinExistence type="inferred from homology"/>
<feature type="domain" description="Tr-type G" evidence="13">
    <location>
        <begin position="587"/>
        <end position="757"/>
    </location>
</feature>
<dbReference type="Proteomes" id="UP001403385">
    <property type="component" value="Unassembled WGS sequence"/>
</dbReference>
<evidence type="ECO:0000256" key="3">
    <source>
        <dbReference type="ARBA" id="ARBA00020675"/>
    </source>
</evidence>
<dbReference type="Pfam" id="PF03144">
    <property type="entry name" value="GTP_EFTU_D2"/>
    <property type="match status" value="1"/>
</dbReference>
<dbReference type="SUPFAM" id="SSF50447">
    <property type="entry name" value="Translation proteins"/>
    <property type="match status" value="2"/>
</dbReference>
<feature type="compositionally biased region" description="Basic residues" evidence="12">
    <location>
        <begin position="398"/>
        <end position="413"/>
    </location>
</feature>
<dbReference type="InterPro" id="IPR053905">
    <property type="entry name" value="EF-G-like_DII"/>
</dbReference>
<evidence type="ECO:0000256" key="7">
    <source>
        <dbReference type="ARBA" id="ARBA00022917"/>
    </source>
</evidence>
<sequence>MIRLIKAAKELNVGIHTIAEHLASKGFKVDSKPNSKITQEQFDMLVKDFHNSMEVKQEASVLTIGSSRHNVVIESDQKSKKEEEEEDEFFILDKSAEGEEEEEQTSTTETVEETTSTPEEELPATKEETPVSTVEETVPQEQDKTEEVPSQPEETPTQEVEQRPSGLKVIGKIDLEQFKKTKSHKKKVAKEEPPKKEKAPEEVQKQTEQPEEKPSVHTQEEKAAPIAEEHTQKTPETTTSVEPVIEQKEASQEDKATPVEKDNTAIPETKKEEPVQESTQPVATQEDQPQDTQEPIEEPSTEKDSGKPTPQVSEDEPAKKEMIKEKQPEVEPKETSDAAQEETATQEIEGEGNVIEAKADKLKGLKVVGKIELPTEKSRKKQKPVASSDDKQDEQSQKKRKRKRVKVQNKRKPQGSEEQQQQQQQQQKQQAEKKSPSSRRKKKGAKTAKEEVSQKEVQESYKKTLAKMGGGATGGKSTKRHYKKEKRTALHAAREARKQRELDEAKVLKVTEFISANELATLMSISVNQIISQCLSMGMFVSINQRLDAETITIIADEFGFDVDFTSAEEEIEVVLEETDKEEDLAERAPIVTIMGHVDHGKTSLLDYIRSATVAEGEAGGITQHIGAYDVTTESGRRIAFLDTPGHEAFTAMRARGAKVTDVVIIVIAADDSVMPQTVEAINHAQVAGVPIVFAINKVDKPTANPHKIKEELANMNLLVEDWGGKYQCYEISAKSGKGIDDLLEGVLLESDVLELKANPNKNANGTVVEASLDKGRGYVTTVLVQSGTLNVGDIILAGHHYGRVKAMTDHRGKRLKKAGPSTPVQMLGLNGAPQAGDKLNALDSEREAREIATKREQIIREQSIRATKRTTLSDIGKRIAIGNFQQLNIILKGDVDGSVEALSDSLLKLSTDEVEVNIIHKAVGPLSESDILLATASEAVVIGFQVRPTPSAKKLAEKEDVEVRLYSVIYDAINDVKAAMEGMLAPDIEEIIVGNVEIRETFKISKIGTVAGCYVVDGYVKRNSKIRVVRDGIVIYGGDTGGEIAALKRFKDDVNEVKQGFECGMSVKNFNDIKVGDIIEAFEEREVKRSLK</sequence>
<dbReference type="SUPFAM" id="SSF52540">
    <property type="entry name" value="P-loop containing nucleoside triphosphate hydrolases"/>
    <property type="match status" value="1"/>
</dbReference>
<dbReference type="FunFam" id="3.40.50.300:FF:000019">
    <property type="entry name" value="Translation initiation factor IF-2"/>
    <property type="match status" value="1"/>
</dbReference>
<evidence type="ECO:0000256" key="9">
    <source>
        <dbReference type="HAMAP-Rule" id="MF_00100"/>
    </source>
</evidence>
<feature type="compositionally biased region" description="Low complexity" evidence="12">
    <location>
        <begin position="417"/>
        <end position="429"/>
    </location>
</feature>
<dbReference type="NCBIfam" id="TIGR00231">
    <property type="entry name" value="small_GTP"/>
    <property type="match status" value="1"/>
</dbReference>
<dbReference type="Pfam" id="PF11987">
    <property type="entry name" value="IF-2"/>
    <property type="match status" value="1"/>
</dbReference>
<evidence type="ECO:0000313" key="15">
    <source>
        <dbReference type="Proteomes" id="UP001403385"/>
    </source>
</evidence>
<dbReference type="HAMAP" id="MF_00100_B">
    <property type="entry name" value="IF_2_B"/>
    <property type="match status" value="1"/>
</dbReference>
<feature type="compositionally biased region" description="Polar residues" evidence="12">
    <location>
        <begin position="276"/>
        <end position="293"/>
    </location>
</feature>
<dbReference type="InterPro" id="IPR036925">
    <property type="entry name" value="TIF_IF2_dom3_sf"/>
</dbReference>
<dbReference type="Pfam" id="PF04760">
    <property type="entry name" value="IF2_N"/>
    <property type="match status" value="1"/>
</dbReference>
<evidence type="ECO:0000256" key="11">
    <source>
        <dbReference type="RuleBase" id="RU000645"/>
    </source>
</evidence>
<feature type="compositionally biased region" description="Basic residues" evidence="12">
    <location>
        <begin position="436"/>
        <end position="446"/>
    </location>
</feature>
<evidence type="ECO:0000256" key="5">
    <source>
        <dbReference type="ARBA" id="ARBA00022540"/>
    </source>
</evidence>
<dbReference type="CDD" id="cd03702">
    <property type="entry name" value="IF2_mtIF2_II"/>
    <property type="match status" value="1"/>
</dbReference>
<dbReference type="InterPro" id="IPR015760">
    <property type="entry name" value="TIF_IF2"/>
</dbReference>
<dbReference type="InterPro" id="IPR009000">
    <property type="entry name" value="Transl_B-barrel_sf"/>
</dbReference>
<dbReference type="PANTHER" id="PTHR43381">
    <property type="entry name" value="TRANSLATION INITIATION FACTOR IF-2-RELATED"/>
    <property type="match status" value="1"/>
</dbReference>
<dbReference type="GO" id="GO:0003743">
    <property type="term" value="F:translation initiation factor activity"/>
    <property type="evidence" value="ECO:0007669"/>
    <property type="project" value="UniProtKB-UniRule"/>
</dbReference>
<dbReference type="PROSITE" id="PS01176">
    <property type="entry name" value="IF2"/>
    <property type="match status" value="1"/>
</dbReference>
<dbReference type="InterPro" id="IPR000178">
    <property type="entry name" value="TF_IF2_bacterial-like"/>
</dbReference>
<comment type="function">
    <text evidence="9 10">One of the essential components for the initiation of protein synthesis. Protects formylmethionyl-tRNA from spontaneous hydrolysis and promotes its binding to the 30S ribosomal subunits. Also involved in the hydrolysis of GTP during the formation of the 70S ribosomal complex.</text>
</comment>
<comment type="similarity">
    <text evidence="2 9 10">Belongs to the TRAFAC class translation factor GTPase superfamily. Classic translation factor GTPase family. IF-2 subfamily.</text>
</comment>
<feature type="binding site" evidence="9">
    <location>
        <begin position="697"/>
        <end position="700"/>
    </location>
    <ligand>
        <name>GTP</name>
        <dbReference type="ChEBI" id="CHEBI:37565"/>
    </ligand>
</feature>
<evidence type="ECO:0000256" key="4">
    <source>
        <dbReference type="ARBA" id="ARBA00022490"/>
    </source>
</evidence>
<dbReference type="CDD" id="cd01887">
    <property type="entry name" value="IF2_eIF5B"/>
    <property type="match status" value="1"/>
</dbReference>
<dbReference type="EMBL" id="JBDKWZ010000004">
    <property type="protein sequence ID" value="MEN7547921.1"/>
    <property type="molecule type" value="Genomic_DNA"/>
</dbReference>
<organism evidence="14 15">
    <name type="scientific">Rapidithrix thailandica</name>
    <dbReference type="NCBI Taxonomy" id="413964"/>
    <lineage>
        <taxon>Bacteria</taxon>
        <taxon>Pseudomonadati</taxon>
        <taxon>Bacteroidota</taxon>
        <taxon>Cytophagia</taxon>
        <taxon>Cytophagales</taxon>
        <taxon>Flammeovirgaceae</taxon>
        <taxon>Rapidithrix</taxon>
    </lineage>
</organism>
<feature type="binding site" evidence="9">
    <location>
        <begin position="596"/>
        <end position="603"/>
    </location>
    <ligand>
        <name>GTP</name>
        <dbReference type="ChEBI" id="CHEBI:37565"/>
    </ligand>
</feature>
<keyword evidence="4 9" id="KW-0963">Cytoplasm</keyword>
<feature type="compositionally biased region" description="Basic and acidic residues" evidence="12">
    <location>
        <begin position="189"/>
        <end position="233"/>
    </location>
</feature>
<evidence type="ECO:0000256" key="1">
    <source>
        <dbReference type="ARBA" id="ARBA00004496"/>
    </source>
</evidence>
<dbReference type="InterPro" id="IPR005225">
    <property type="entry name" value="Small_GTP-bd"/>
</dbReference>
<comment type="caution">
    <text evidence="14">The sequence shown here is derived from an EMBL/GenBank/DDBJ whole genome shotgun (WGS) entry which is preliminary data.</text>
</comment>
<dbReference type="FunFam" id="3.40.50.10050:FF:000001">
    <property type="entry name" value="Translation initiation factor IF-2"/>
    <property type="match status" value="1"/>
</dbReference>
<dbReference type="PANTHER" id="PTHR43381:SF5">
    <property type="entry name" value="TR-TYPE G DOMAIN-CONTAINING PROTEIN"/>
    <property type="match status" value="1"/>
</dbReference>
<evidence type="ECO:0000259" key="13">
    <source>
        <dbReference type="PROSITE" id="PS51722"/>
    </source>
</evidence>
<dbReference type="CDD" id="cd03692">
    <property type="entry name" value="mtIF2_IVc"/>
    <property type="match status" value="1"/>
</dbReference>
<dbReference type="GO" id="GO:0005737">
    <property type="term" value="C:cytoplasm"/>
    <property type="evidence" value="ECO:0007669"/>
    <property type="project" value="UniProtKB-SubCell"/>
</dbReference>
<feature type="compositionally biased region" description="Low complexity" evidence="12">
    <location>
        <begin position="130"/>
        <end position="140"/>
    </location>
</feature>
<dbReference type="AlphaFoldDB" id="A0AAW9S4A3"/>
<keyword evidence="8 9" id="KW-0342">GTP-binding</keyword>
<dbReference type="FunFam" id="2.40.30.10:FF:000008">
    <property type="entry name" value="Translation initiation factor IF-2"/>
    <property type="match status" value="1"/>
</dbReference>
<dbReference type="SUPFAM" id="SSF52156">
    <property type="entry name" value="Initiation factor IF2/eIF5b, domain 3"/>
    <property type="match status" value="1"/>
</dbReference>
<feature type="compositionally biased region" description="Low complexity" evidence="12">
    <location>
        <begin position="148"/>
        <end position="159"/>
    </location>
</feature>
<dbReference type="GO" id="GO:0005525">
    <property type="term" value="F:GTP binding"/>
    <property type="evidence" value="ECO:0007669"/>
    <property type="project" value="UniProtKB-KW"/>
</dbReference>
<evidence type="ECO:0000256" key="12">
    <source>
        <dbReference type="SAM" id="MobiDB-lite"/>
    </source>
</evidence>
<evidence type="ECO:0000256" key="10">
    <source>
        <dbReference type="RuleBase" id="RU000644"/>
    </source>
</evidence>
<keyword evidence="6 9" id="KW-0547">Nucleotide-binding</keyword>
<evidence type="ECO:0000256" key="8">
    <source>
        <dbReference type="ARBA" id="ARBA00023134"/>
    </source>
</evidence>
<dbReference type="InterPro" id="IPR027417">
    <property type="entry name" value="P-loop_NTPase"/>
</dbReference>
<dbReference type="Gene3D" id="3.40.50.300">
    <property type="entry name" value="P-loop containing nucleotide triphosphate hydrolases"/>
    <property type="match status" value="1"/>
</dbReference>
<evidence type="ECO:0000256" key="6">
    <source>
        <dbReference type="ARBA" id="ARBA00022741"/>
    </source>
</evidence>
<feature type="compositionally biased region" description="Basic and acidic residues" evidence="12">
    <location>
        <begin position="447"/>
        <end position="461"/>
    </location>
</feature>
<dbReference type="Pfam" id="PF22042">
    <property type="entry name" value="EF-G_D2"/>
    <property type="match status" value="1"/>
</dbReference>
<dbReference type="RefSeq" id="WP_346820703.1">
    <property type="nucleotide sequence ID" value="NZ_JBDKWZ010000004.1"/>
</dbReference>
<dbReference type="InterPro" id="IPR044145">
    <property type="entry name" value="IF2_II"/>
</dbReference>
<accession>A0AAW9S4A3</accession>
<reference evidence="14 15" key="1">
    <citation type="submission" date="2024-04" db="EMBL/GenBank/DDBJ databases">
        <title>Novel genus in family Flammeovirgaceae.</title>
        <authorList>
            <person name="Nguyen T.H."/>
            <person name="Vuong T.Q."/>
            <person name="Le H."/>
            <person name="Kim S.-G."/>
        </authorList>
    </citation>
    <scope>NUCLEOTIDE SEQUENCE [LARGE SCALE GENOMIC DNA]</scope>
    <source>
        <strain evidence="14 15">JCM 23209</strain>
    </source>
</reference>
<evidence type="ECO:0000256" key="2">
    <source>
        <dbReference type="ARBA" id="ARBA00007733"/>
    </source>
</evidence>
<dbReference type="NCBIfam" id="TIGR00487">
    <property type="entry name" value="IF-2"/>
    <property type="match status" value="1"/>
</dbReference>
<feature type="compositionally biased region" description="Basic and acidic residues" evidence="12">
    <location>
        <begin position="388"/>
        <end position="397"/>
    </location>
</feature>
<comment type="subcellular location">
    <subcellularLocation>
        <location evidence="1 9 11">Cytoplasm</location>
    </subcellularLocation>
</comment>
<feature type="region of interest" description="Disordered" evidence="12">
    <location>
        <begin position="73"/>
        <end position="461"/>
    </location>
</feature>
<keyword evidence="7 9" id="KW-0648">Protein biosynthesis</keyword>
<dbReference type="InterPro" id="IPR000795">
    <property type="entry name" value="T_Tr_GTP-bd_dom"/>
</dbReference>
<dbReference type="PROSITE" id="PS51722">
    <property type="entry name" value="G_TR_2"/>
    <property type="match status" value="1"/>
</dbReference>
<dbReference type="InterPro" id="IPR023115">
    <property type="entry name" value="TIF_IF2_dom3"/>
</dbReference>
<keyword evidence="15" id="KW-1185">Reference proteome</keyword>
<dbReference type="Gene3D" id="2.40.30.10">
    <property type="entry name" value="Translation factors"/>
    <property type="match status" value="2"/>
</dbReference>
<dbReference type="InterPro" id="IPR004161">
    <property type="entry name" value="EFTu-like_2"/>
</dbReference>
<protein>
    <recommendedName>
        <fullName evidence="3 9">Translation initiation factor IF-2</fullName>
    </recommendedName>
</protein>
<keyword evidence="5 9" id="KW-0396">Initiation factor</keyword>
<dbReference type="FunFam" id="2.40.30.10:FF:000007">
    <property type="entry name" value="Translation initiation factor IF-2"/>
    <property type="match status" value="1"/>
</dbReference>
<name>A0AAW9S4A3_9BACT</name>
<dbReference type="GO" id="GO:0003924">
    <property type="term" value="F:GTPase activity"/>
    <property type="evidence" value="ECO:0007669"/>
    <property type="project" value="UniProtKB-UniRule"/>
</dbReference>
<dbReference type="Pfam" id="PF00009">
    <property type="entry name" value="GTP_EFTU"/>
    <property type="match status" value="1"/>
</dbReference>
<feature type="compositionally biased region" description="Low complexity" evidence="12">
    <location>
        <begin position="105"/>
        <end position="117"/>
    </location>
</feature>
<dbReference type="Gene3D" id="3.40.50.10050">
    <property type="entry name" value="Translation initiation factor IF- 2, domain 3"/>
    <property type="match status" value="1"/>
</dbReference>
<gene>
    <name evidence="9 14" type="primary">infB</name>
    <name evidence="14" type="ORF">AAG747_08375</name>
</gene>
<evidence type="ECO:0000313" key="14">
    <source>
        <dbReference type="EMBL" id="MEN7547921.1"/>
    </source>
</evidence>
<feature type="compositionally biased region" description="Basic and acidic residues" evidence="12">
    <location>
        <begin position="316"/>
        <end position="336"/>
    </location>
</feature>
<comment type="caution">
    <text evidence="9">Lacks conserved residue(s) required for the propagation of feature annotation.</text>
</comment>
<feature type="compositionally biased region" description="Basic and acidic residues" evidence="12">
    <location>
        <begin position="245"/>
        <end position="274"/>
    </location>
</feature>
<dbReference type="InterPro" id="IPR006847">
    <property type="entry name" value="IF2_N"/>
</dbReference>
<feature type="binding site" evidence="9">
    <location>
        <begin position="643"/>
        <end position="647"/>
    </location>
    <ligand>
        <name>GTP</name>
        <dbReference type="ChEBI" id="CHEBI:37565"/>
    </ligand>
</feature>